<dbReference type="Proteomes" id="UP000277928">
    <property type="component" value="Unassembled WGS sequence"/>
</dbReference>
<proteinExistence type="predicted"/>
<keyword evidence="4" id="KW-1185">Reference proteome</keyword>
<name>A0A3P6SD81_LITSI</name>
<reference evidence="3 4" key="1">
    <citation type="submission" date="2018-08" db="EMBL/GenBank/DDBJ databases">
        <authorList>
            <person name="Laetsch R D."/>
            <person name="Stevens L."/>
            <person name="Kumar S."/>
            <person name="Blaxter L. M."/>
        </authorList>
    </citation>
    <scope>NUCLEOTIDE SEQUENCE [LARGE SCALE GENOMIC DNA]</scope>
</reference>
<feature type="compositionally biased region" description="Low complexity" evidence="1">
    <location>
        <begin position="10"/>
        <end position="21"/>
    </location>
</feature>
<accession>A0A3P6SD81</accession>
<dbReference type="AlphaFoldDB" id="A0A3P6SD81"/>
<keyword evidence="2" id="KW-0812">Transmembrane</keyword>
<evidence type="ECO:0000313" key="3">
    <source>
        <dbReference type="EMBL" id="VDK70137.1"/>
    </source>
</evidence>
<evidence type="ECO:0000313" key="4">
    <source>
        <dbReference type="Proteomes" id="UP000277928"/>
    </source>
</evidence>
<dbReference type="Pfam" id="PF03134">
    <property type="entry name" value="TB2_DP1_HVA22"/>
    <property type="match status" value="1"/>
</dbReference>
<keyword evidence="2" id="KW-0472">Membrane</keyword>
<dbReference type="EMBL" id="UYRX01000031">
    <property type="protein sequence ID" value="VDK70137.1"/>
    <property type="molecule type" value="Genomic_DNA"/>
</dbReference>
<dbReference type="InterPro" id="IPR004345">
    <property type="entry name" value="TB2_DP1_HVA22"/>
</dbReference>
<dbReference type="OrthoDB" id="5833712at2759"/>
<keyword evidence="2" id="KW-1133">Transmembrane helix</keyword>
<dbReference type="STRING" id="42156.A0A3P6SD81"/>
<evidence type="ECO:0008006" key="5">
    <source>
        <dbReference type="Google" id="ProtNLM"/>
    </source>
</evidence>
<evidence type="ECO:0000256" key="1">
    <source>
        <dbReference type="SAM" id="MobiDB-lite"/>
    </source>
</evidence>
<feature type="transmembrane region" description="Helical" evidence="2">
    <location>
        <begin position="109"/>
        <end position="140"/>
    </location>
</feature>
<gene>
    <name evidence="3" type="ORF">NLS_LOCUS997</name>
</gene>
<evidence type="ECO:0000256" key="2">
    <source>
        <dbReference type="SAM" id="Phobius"/>
    </source>
</evidence>
<feature type="region of interest" description="Disordered" evidence="1">
    <location>
        <begin position="1"/>
        <end position="44"/>
    </location>
</feature>
<organism evidence="3 4">
    <name type="scientific">Litomosoides sigmodontis</name>
    <name type="common">Filarial nematode worm</name>
    <dbReference type="NCBI Taxonomy" id="42156"/>
    <lineage>
        <taxon>Eukaryota</taxon>
        <taxon>Metazoa</taxon>
        <taxon>Ecdysozoa</taxon>
        <taxon>Nematoda</taxon>
        <taxon>Chromadorea</taxon>
        <taxon>Rhabditida</taxon>
        <taxon>Spirurina</taxon>
        <taxon>Spiruromorpha</taxon>
        <taxon>Filarioidea</taxon>
        <taxon>Onchocercidae</taxon>
        <taxon>Litomosoides</taxon>
    </lineage>
</organism>
<sequence length="292" mass="34481">MEDKEENETESSNSSDNSTSKANRRRYDVASEQTSVVAEESEERESESLQNSLVNIIATVQNDFLKKGKTLETWHQFVLNKILYNKDYNYINETFCFIERKTMVKREQIFYAVMFLLFALVLLQNFDPLLCAVVSCLYPAYESTRSLTVHKNKARKQREHWLIYWIVFGFLTLQDYYTEWLTKLFSPLLLLKVEESDYEIHMLFLMLLALPQTGIAELCYYNVVVPILSVVNDTFANETTRLYVSQKMLQKFQMKTMSEKRIYNFLENLLVMSYLKKTTERSGSFPMCQFSF</sequence>
<protein>
    <recommendedName>
        <fullName evidence="5">Receptor expression-enhancing protein</fullName>
    </recommendedName>
</protein>